<evidence type="ECO:0000313" key="13">
    <source>
        <dbReference type="EMBL" id="KAF7997262.1"/>
    </source>
</evidence>
<sequence length="346" mass="40725">MILRNSPIHWIIGLITILIIIYFKIKLTSLENENKLLVETITQIQSQIKNHGLKNNKDLLLSSSNIDDTIVIYNRVPKTGSTSFVGVVYDTCKKNKFHTLHVNITNNMHTLTLPNQLKFVNNITQWNSMKPAFYHGHFRFLNFNKFGVKQTPLYINLLRKPIDRFVSYYYFLRYGDNFRPYLIRKKAGDKKTFDDCVKAGQSDCDPSNMWLQIPFLCGHDPKCWEVGNKWALNEAKKNLEKYYLLVGVTEEMDDFIATLQAVLPRFFKGTYDYFLHSNKSHLRQTTQKLIPLEETILKIRNSTVWKMENELYEFALAHFHAIKKKIINPSIQDLNQNFMYEKIRPK</sequence>
<evidence type="ECO:0008006" key="15">
    <source>
        <dbReference type="Google" id="ProtNLM"/>
    </source>
</evidence>
<dbReference type="SUPFAM" id="SSF52540">
    <property type="entry name" value="P-loop containing nucleoside triphosphate hydrolases"/>
    <property type="match status" value="1"/>
</dbReference>
<keyword evidence="14" id="KW-1185">Reference proteome</keyword>
<dbReference type="Pfam" id="PF03567">
    <property type="entry name" value="Sulfotransfer_2"/>
    <property type="match status" value="1"/>
</dbReference>
<organism evidence="13 14">
    <name type="scientific">Aphidius gifuensis</name>
    <name type="common">Parasitoid wasp</name>
    <dbReference type="NCBI Taxonomy" id="684658"/>
    <lineage>
        <taxon>Eukaryota</taxon>
        <taxon>Metazoa</taxon>
        <taxon>Ecdysozoa</taxon>
        <taxon>Arthropoda</taxon>
        <taxon>Hexapoda</taxon>
        <taxon>Insecta</taxon>
        <taxon>Pterygota</taxon>
        <taxon>Neoptera</taxon>
        <taxon>Endopterygota</taxon>
        <taxon>Hymenoptera</taxon>
        <taxon>Apocrita</taxon>
        <taxon>Ichneumonoidea</taxon>
        <taxon>Braconidae</taxon>
        <taxon>Aphidiinae</taxon>
        <taxon>Aphidius</taxon>
    </lineage>
</organism>
<dbReference type="FunFam" id="3.40.50.300:FF:001418">
    <property type="entry name" value="Heparan sulfate 2-o-sulfotransferase"/>
    <property type="match status" value="1"/>
</dbReference>
<dbReference type="AlphaFoldDB" id="A0A835CVA6"/>
<evidence type="ECO:0000313" key="14">
    <source>
        <dbReference type="Proteomes" id="UP000639338"/>
    </source>
</evidence>
<protein>
    <recommendedName>
        <fullName evidence="15">Heparin sulfate O-sulfotransferase</fullName>
    </recommendedName>
</protein>
<keyword evidence="5 12" id="KW-0812">Transmembrane</keyword>
<keyword evidence="7 12" id="KW-1133">Transmembrane helix</keyword>
<keyword evidence="8" id="KW-0333">Golgi apparatus</keyword>
<gene>
    <name evidence="13" type="ORF">HCN44_005539</name>
</gene>
<dbReference type="OrthoDB" id="10019582at2759"/>
<dbReference type="PANTHER" id="PTHR12129:SF17">
    <property type="entry name" value="HEPARAN SULFATE 2-O-SULFOTRANSFERASE 1"/>
    <property type="match status" value="1"/>
</dbReference>
<name>A0A835CVA6_APHGI</name>
<dbReference type="InterPro" id="IPR027417">
    <property type="entry name" value="P-loop_NTPase"/>
</dbReference>
<keyword evidence="9 12" id="KW-0472">Membrane</keyword>
<evidence type="ECO:0000256" key="2">
    <source>
        <dbReference type="ARBA" id="ARBA00010569"/>
    </source>
</evidence>
<dbReference type="PANTHER" id="PTHR12129">
    <property type="entry name" value="HEPARAN SULFATE 2-O-SULFOTRANSFERASE"/>
    <property type="match status" value="1"/>
</dbReference>
<dbReference type="InterPro" id="IPR007734">
    <property type="entry name" value="Heparan_SO4_2-O-STrfase"/>
</dbReference>
<dbReference type="Proteomes" id="UP000639338">
    <property type="component" value="Unassembled WGS sequence"/>
</dbReference>
<evidence type="ECO:0000256" key="3">
    <source>
        <dbReference type="ARBA" id="ARBA00011233"/>
    </source>
</evidence>
<evidence type="ECO:0000256" key="10">
    <source>
        <dbReference type="ARBA" id="ARBA00023157"/>
    </source>
</evidence>
<evidence type="ECO:0000256" key="4">
    <source>
        <dbReference type="ARBA" id="ARBA00022679"/>
    </source>
</evidence>
<dbReference type="Gene3D" id="3.40.50.300">
    <property type="entry name" value="P-loop containing nucleotide triphosphate hydrolases"/>
    <property type="match status" value="1"/>
</dbReference>
<evidence type="ECO:0000256" key="7">
    <source>
        <dbReference type="ARBA" id="ARBA00022989"/>
    </source>
</evidence>
<dbReference type="GO" id="GO:0015012">
    <property type="term" value="P:heparan sulfate proteoglycan biosynthetic process"/>
    <property type="evidence" value="ECO:0007669"/>
    <property type="project" value="UniProtKB-ARBA"/>
</dbReference>
<reference evidence="13 14" key="1">
    <citation type="submission" date="2020-08" db="EMBL/GenBank/DDBJ databases">
        <title>Aphidius gifuensis genome sequencing and assembly.</title>
        <authorList>
            <person name="Du Z."/>
        </authorList>
    </citation>
    <scope>NUCLEOTIDE SEQUENCE [LARGE SCALE GENOMIC DNA]</scope>
    <source>
        <strain evidence="13">YNYX2018</strain>
        <tissue evidence="13">Adults</tissue>
    </source>
</reference>
<keyword evidence="11" id="KW-0325">Glycoprotein</keyword>
<keyword evidence="4" id="KW-0808">Transferase</keyword>
<accession>A0A835CVA6</accession>
<evidence type="ECO:0000256" key="12">
    <source>
        <dbReference type="SAM" id="Phobius"/>
    </source>
</evidence>
<evidence type="ECO:0000256" key="5">
    <source>
        <dbReference type="ARBA" id="ARBA00022692"/>
    </source>
</evidence>
<feature type="transmembrane region" description="Helical" evidence="12">
    <location>
        <begin position="6"/>
        <end position="25"/>
    </location>
</feature>
<comment type="similarity">
    <text evidence="2">Belongs to the sulfotransferase 3 family.</text>
</comment>
<keyword evidence="10" id="KW-1015">Disulfide bond</keyword>
<evidence type="ECO:0000256" key="6">
    <source>
        <dbReference type="ARBA" id="ARBA00022968"/>
    </source>
</evidence>
<proteinExistence type="inferred from homology"/>
<dbReference type="InterPro" id="IPR005331">
    <property type="entry name" value="Sulfotransferase"/>
</dbReference>
<evidence type="ECO:0000256" key="8">
    <source>
        <dbReference type="ARBA" id="ARBA00023034"/>
    </source>
</evidence>
<comment type="subunit">
    <text evidence="3">Homotrimer.</text>
</comment>
<evidence type="ECO:0000256" key="11">
    <source>
        <dbReference type="ARBA" id="ARBA00023180"/>
    </source>
</evidence>
<dbReference type="GO" id="GO:0000139">
    <property type="term" value="C:Golgi membrane"/>
    <property type="evidence" value="ECO:0007669"/>
    <property type="project" value="UniProtKB-SubCell"/>
</dbReference>
<keyword evidence="6" id="KW-0735">Signal-anchor</keyword>
<comment type="subcellular location">
    <subcellularLocation>
        <location evidence="1">Golgi apparatus membrane</location>
        <topology evidence="1">Single-pass type II membrane protein</topology>
    </subcellularLocation>
</comment>
<evidence type="ECO:0000256" key="9">
    <source>
        <dbReference type="ARBA" id="ARBA00023136"/>
    </source>
</evidence>
<dbReference type="GO" id="GO:0004394">
    <property type="term" value="F:heparan sulfate 2-sulfotransferase activity"/>
    <property type="evidence" value="ECO:0007669"/>
    <property type="project" value="TreeGrafter"/>
</dbReference>
<comment type="caution">
    <text evidence="13">The sequence shown here is derived from an EMBL/GenBank/DDBJ whole genome shotgun (WGS) entry which is preliminary data.</text>
</comment>
<dbReference type="EMBL" id="JACMRX010000001">
    <property type="protein sequence ID" value="KAF7997262.1"/>
    <property type="molecule type" value="Genomic_DNA"/>
</dbReference>
<evidence type="ECO:0000256" key="1">
    <source>
        <dbReference type="ARBA" id="ARBA00004323"/>
    </source>
</evidence>